<name>A0ABN2ML16_9MICO</name>
<keyword evidence="2" id="KW-0812">Transmembrane</keyword>
<evidence type="ECO:0000256" key="2">
    <source>
        <dbReference type="SAM" id="Phobius"/>
    </source>
</evidence>
<feature type="domain" description="VanZ-like" evidence="3">
    <location>
        <begin position="12"/>
        <end position="128"/>
    </location>
</feature>
<dbReference type="PANTHER" id="PTHR36834">
    <property type="entry name" value="MEMBRANE PROTEIN-RELATED"/>
    <property type="match status" value="1"/>
</dbReference>
<keyword evidence="5" id="KW-1185">Reference proteome</keyword>
<feature type="transmembrane region" description="Helical" evidence="2">
    <location>
        <begin position="56"/>
        <end position="77"/>
    </location>
</feature>
<dbReference type="PANTHER" id="PTHR36834:SF1">
    <property type="entry name" value="INTEGRAL MEMBRANE PROTEIN"/>
    <property type="match status" value="1"/>
</dbReference>
<evidence type="ECO:0000313" key="4">
    <source>
        <dbReference type="EMBL" id="GAA1831039.1"/>
    </source>
</evidence>
<feature type="region of interest" description="Disordered" evidence="1">
    <location>
        <begin position="147"/>
        <end position="191"/>
    </location>
</feature>
<feature type="compositionally biased region" description="Low complexity" evidence="1">
    <location>
        <begin position="147"/>
        <end position="162"/>
    </location>
</feature>
<keyword evidence="2" id="KW-1133">Transmembrane helix</keyword>
<evidence type="ECO:0000259" key="3">
    <source>
        <dbReference type="Pfam" id="PF04892"/>
    </source>
</evidence>
<sequence length="191" mass="20011">MNRRPLRFAAAAYAIGVLWLTIGPAPWSSTEGHELDGGIVNLDAWTSPATWSTGYISEIAFNVMLFIPVGLLAALLIPRRRWPLALLAGFGFTAFIELGQLVLPDRVSDPRDLLLNTLGATVGVGLVLASRGVRRATAVISVAPASHMSTSHPTSTSSSSFPPTGPAVDTQPTAADPAHAGELVPANEHVA</sequence>
<evidence type="ECO:0000256" key="1">
    <source>
        <dbReference type="SAM" id="MobiDB-lite"/>
    </source>
</evidence>
<dbReference type="EMBL" id="BAAANK010000003">
    <property type="protein sequence ID" value="GAA1831039.1"/>
    <property type="molecule type" value="Genomic_DNA"/>
</dbReference>
<accession>A0ABN2ML16</accession>
<dbReference type="InterPro" id="IPR006976">
    <property type="entry name" value="VanZ-like"/>
</dbReference>
<dbReference type="Pfam" id="PF04892">
    <property type="entry name" value="VanZ"/>
    <property type="match status" value="1"/>
</dbReference>
<proteinExistence type="predicted"/>
<dbReference type="Proteomes" id="UP001501746">
    <property type="component" value="Unassembled WGS sequence"/>
</dbReference>
<reference evidence="4 5" key="1">
    <citation type="journal article" date="2019" name="Int. J. Syst. Evol. Microbiol.">
        <title>The Global Catalogue of Microorganisms (GCM) 10K type strain sequencing project: providing services to taxonomists for standard genome sequencing and annotation.</title>
        <authorList>
            <consortium name="The Broad Institute Genomics Platform"/>
            <consortium name="The Broad Institute Genome Sequencing Center for Infectious Disease"/>
            <person name="Wu L."/>
            <person name="Ma J."/>
        </authorList>
    </citation>
    <scope>NUCLEOTIDE SEQUENCE [LARGE SCALE GENOMIC DNA]</scope>
    <source>
        <strain evidence="4 5">JCM 14323</strain>
    </source>
</reference>
<dbReference type="RefSeq" id="WP_157427562.1">
    <property type="nucleotide sequence ID" value="NZ_BAAANK010000003.1"/>
</dbReference>
<organism evidence="4 5">
    <name type="scientific">Agromyces salentinus</name>
    <dbReference type="NCBI Taxonomy" id="269421"/>
    <lineage>
        <taxon>Bacteria</taxon>
        <taxon>Bacillati</taxon>
        <taxon>Actinomycetota</taxon>
        <taxon>Actinomycetes</taxon>
        <taxon>Micrococcales</taxon>
        <taxon>Microbacteriaceae</taxon>
        <taxon>Agromyces</taxon>
    </lineage>
</organism>
<keyword evidence="2" id="KW-0472">Membrane</keyword>
<dbReference type="InterPro" id="IPR053150">
    <property type="entry name" value="Teicoplanin_resist-assoc"/>
</dbReference>
<feature type="transmembrane region" description="Helical" evidence="2">
    <location>
        <begin position="113"/>
        <end position="130"/>
    </location>
</feature>
<evidence type="ECO:0000313" key="5">
    <source>
        <dbReference type="Proteomes" id="UP001501746"/>
    </source>
</evidence>
<comment type="caution">
    <text evidence="4">The sequence shown here is derived from an EMBL/GenBank/DDBJ whole genome shotgun (WGS) entry which is preliminary data.</text>
</comment>
<gene>
    <name evidence="4" type="ORF">GCM10009750_13740</name>
</gene>
<feature type="transmembrane region" description="Helical" evidence="2">
    <location>
        <begin position="84"/>
        <end position="101"/>
    </location>
</feature>
<protein>
    <recommendedName>
        <fullName evidence="3">VanZ-like domain-containing protein</fullName>
    </recommendedName>
</protein>